<feature type="domain" description="OmpR/PhoB-type" evidence="5">
    <location>
        <begin position="124"/>
        <end position="218"/>
    </location>
</feature>
<dbReference type="PROSITE" id="PS50110">
    <property type="entry name" value="RESPONSE_REGULATORY"/>
    <property type="match status" value="1"/>
</dbReference>
<evidence type="ECO:0000256" key="1">
    <source>
        <dbReference type="ARBA" id="ARBA00023125"/>
    </source>
</evidence>
<dbReference type="SUPFAM" id="SSF52172">
    <property type="entry name" value="CheY-like"/>
    <property type="match status" value="1"/>
</dbReference>
<dbReference type="InterPro" id="IPR011006">
    <property type="entry name" value="CheY-like_superfamily"/>
</dbReference>
<evidence type="ECO:0000256" key="2">
    <source>
        <dbReference type="PROSITE-ProRule" id="PRU00169"/>
    </source>
</evidence>
<feature type="DNA-binding region" description="OmpR/PhoB-type" evidence="3">
    <location>
        <begin position="124"/>
        <end position="218"/>
    </location>
</feature>
<name>A0ABW7GM36_9BURK</name>
<dbReference type="InterPro" id="IPR001789">
    <property type="entry name" value="Sig_transdc_resp-reg_receiver"/>
</dbReference>
<dbReference type="Pfam" id="PF00072">
    <property type="entry name" value="Response_reg"/>
    <property type="match status" value="1"/>
</dbReference>
<keyword evidence="1 3" id="KW-0238">DNA-binding</keyword>
<reference evidence="6 7" key="1">
    <citation type="submission" date="2024-08" db="EMBL/GenBank/DDBJ databases">
        <authorList>
            <person name="Lu H."/>
        </authorList>
    </citation>
    <scope>NUCLEOTIDE SEQUENCE [LARGE SCALE GENOMIC DNA]</scope>
    <source>
        <strain evidence="6 7">DXS20W</strain>
    </source>
</reference>
<evidence type="ECO:0000259" key="5">
    <source>
        <dbReference type="PROSITE" id="PS51755"/>
    </source>
</evidence>
<dbReference type="InterPro" id="IPR039420">
    <property type="entry name" value="WalR-like"/>
</dbReference>
<dbReference type="RefSeq" id="WP_394511710.1">
    <property type="nucleotide sequence ID" value="NZ_JBIGHX010000004.1"/>
</dbReference>
<dbReference type="PROSITE" id="PS51755">
    <property type="entry name" value="OMPR_PHOB"/>
    <property type="match status" value="1"/>
</dbReference>
<dbReference type="CDD" id="cd00383">
    <property type="entry name" value="trans_reg_C"/>
    <property type="match status" value="1"/>
</dbReference>
<organism evidence="6 7">
    <name type="scientific">Pelomonas lactea</name>
    <dbReference type="NCBI Taxonomy" id="3299030"/>
    <lineage>
        <taxon>Bacteria</taxon>
        <taxon>Pseudomonadati</taxon>
        <taxon>Pseudomonadota</taxon>
        <taxon>Betaproteobacteria</taxon>
        <taxon>Burkholderiales</taxon>
        <taxon>Sphaerotilaceae</taxon>
        <taxon>Roseateles</taxon>
    </lineage>
</organism>
<dbReference type="Gene3D" id="6.10.250.690">
    <property type="match status" value="1"/>
</dbReference>
<dbReference type="Gene3D" id="3.40.50.2300">
    <property type="match status" value="1"/>
</dbReference>
<feature type="modified residue" description="4-aspartylphosphate" evidence="2">
    <location>
        <position position="51"/>
    </location>
</feature>
<dbReference type="EMBL" id="JBIGHX010000004">
    <property type="protein sequence ID" value="MFG6462855.1"/>
    <property type="molecule type" value="Genomic_DNA"/>
</dbReference>
<dbReference type="InterPro" id="IPR016032">
    <property type="entry name" value="Sig_transdc_resp-reg_C-effctor"/>
</dbReference>
<evidence type="ECO:0000256" key="3">
    <source>
        <dbReference type="PROSITE-ProRule" id="PRU01091"/>
    </source>
</evidence>
<evidence type="ECO:0000313" key="7">
    <source>
        <dbReference type="Proteomes" id="UP001606302"/>
    </source>
</evidence>
<dbReference type="InterPro" id="IPR001867">
    <property type="entry name" value="OmpR/PhoB-type_DNA-bd"/>
</dbReference>
<evidence type="ECO:0000259" key="4">
    <source>
        <dbReference type="PROSITE" id="PS50110"/>
    </source>
</evidence>
<dbReference type="PANTHER" id="PTHR48111">
    <property type="entry name" value="REGULATOR OF RPOS"/>
    <property type="match status" value="1"/>
</dbReference>
<dbReference type="Gene3D" id="1.10.10.10">
    <property type="entry name" value="Winged helix-like DNA-binding domain superfamily/Winged helix DNA-binding domain"/>
    <property type="match status" value="1"/>
</dbReference>
<dbReference type="SUPFAM" id="SSF46894">
    <property type="entry name" value="C-terminal effector domain of the bipartite response regulators"/>
    <property type="match status" value="1"/>
</dbReference>
<dbReference type="SMART" id="SM00862">
    <property type="entry name" value="Trans_reg_C"/>
    <property type="match status" value="1"/>
</dbReference>
<dbReference type="Pfam" id="PF00486">
    <property type="entry name" value="Trans_reg_C"/>
    <property type="match status" value="1"/>
</dbReference>
<feature type="domain" description="Response regulatory" evidence="4">
    <location>
        <begin position="2"/>
        <end position="116"/>
    </location>
</feature>
<dbReference type="InterPro" id="IPR036388">
    <property type="entry name" value="WH-like_DNA-bd_sf"/>
</dbReference>
<comment type="caution">
    <text evidence="6">The sequence shown here is derived from an EMBL/GenBank/DDBJ whole genome shotgun (WGS) entry which is preliminary data.</text>
</comment>
<protein>
    <submittedName>
        <fullName evidence="6">Response regulator</fullName>
    </submittedName>
</protein>
<dbReference type="Proteomes" id="UP001606302">
    <property type="component" value="Unassembled WGS sequence"/>
</dbReference>
<dbReference type="SMART" id="SM00448">
    <property type="entry name" value="REC"/>
    <property type="match status" value="1"/>
</dbReference>
<dbReference type="PANTHER" id="PTHR48111:SF36">
    <property type="entry name" value="TRANSCRIPTIONAL REGULATORY PROTEIN CUTR"/>
    <property type="match status" value="1"/>
</dbReference>
<accession>A0ABW7GM36</accession>
<gene>
    <name evidence="6" type="ORF">ACG04Q_14875</name>
</gene>
<sequence>MLVLLIEDDLALGSALHRALLAAGHDALWVRRAADVPPEPGDAGVQAVLLDLGLPDGSGLALLRRWRQAGIGIPVLVITAQGSLHQRLDGLDAGADDYLVKPFEVPELLARLRAVARRSAQQSSDDWPFGALVLQPGRARALLHGEVLALSPREFQLLQALAEAGGQVVPRHQLAQRLEPLGDALQLTALQMHLSNLRRKIGAERIGTLRGVGYWLEALP</sequence>
<proteinExistence type="predicted"/>
<evidence type="ECO:0000313" key="6">
    <source>
        <dbReference type="EMBL" id="MFG6462855.1"/>
    </source>
</evidence>
<keyword evidence="7" id="KW-1185">Reference proteome</keyword>
<keyword evidence="2" id="KW-0597">Phosphoprotein</keyword>